<evidence type="ECO:0000313" key="1">
    <source>
        <dbReference type="EMBL" id="TPG36300.1"/>
    </source>
</evidence>
<protein>
    <submittedName>
        <fullName evidence="1">DUF4270 domain-containing protein</fullName>
    </submittedName>
</protein>
<dbReference type="InterPro" id="IPR025366">
    <property type="entry name" value="DUF4270"/>
</dbReference>
<sequence length="567" mass="62491">MYNTSFIKKILLVATVVLLYSCDKDFNEIGEGLIGDNHFDLVPEQYGVTAFSQEVTPVQSNGLPFFGLGIYDNPVFGVTTGNFVSQVGLSEYKPTIGESPVIESVVLTVPYYNHATAIDPKGGNTYVLDSIYGPKDGKLKLSVYESGAQMYSSYYDSNGSLFGKLYYSDQDTNTPPYQDEVNFNTKKLGVPLNDSKDESQNAKFFFSAKQTIDSTVVDANAVKKTYTYQYSAPQMHLDLNKAFFQTKILNASAANLSAQDVFQQYFKGLYFQVEKVDGSPSNMALLDFLKPAGPAKITIKYKAKTAITTDGDTTEDKVITINLTGAAASLLKDNKNPIYAAAIADRLNKDITGDDRLYIKGGQGSVAAIDLFSKTDLIGYDSDNKLVNKPNLVSDELDEIRHNVIVKKWLVNEANLVFYIDADKMKTAEREPKRIYLYDLTNNTIIADYVDNSTNALDAKQNRAVFGGIITVDATTKRGISYKVRITKHIRNLIKDATLKNIRLGLAVTEGIDVIASNKLRLKNDVISEAPRGSVMGPLGTILYGNNVSAGDADKKLKLQIYYTKPN</sequence>
<dbReference type="OrthoDB" id="1466062at2"/>
<proteinExistence type="predicted"/>
<dbReference type="AlphaFoldDB" id="A0A502EII1"/>
<dbReference type="RefSeq" id="WP_140510266.1">
    <property type="nucleotide sequence ID" value="NZ_RCZH01000014.1"/>
</dbReference>
<keyword evidence="2" id="KW-1185">Reference proteome</keyword>
<dbReference type="Pfam" id="PF14092">
    <property type="entry name" value="DUF4270"/>
    <property type="match status" value="1"/>
</dbReference>
<dbReference type="Proteomes" id="UP000319700">
    <property type="component" value="Unassembled WGS sequence"/>
</dbReference>
<reference evidence="1 2" key="1">
    <citation type="journal article" date="2019" name="Environ. Microbiol.">
        <title>Species interactions and distinct microbial communities in high Arctic permafrost affected cryosols are associated with the CH4 and CO2 gas fluxes.</title>
        <authorList>
            <person name="Altshuler I."/>
            <person name="Hamel J."/>
            <person name="Turney S."/>
            <person name="Magnuson E."/>
            <person name="Levesque R."/>
            <person name="Greer C."/>
            <person name="Whyte L.G."/>
        </authorList>
    </citation>
    <scope>NUCLEOTIDE SEQUENCE [LARGE SCALE GENOMIC DNA]</scope>
    <source>
        <strain evidence="1 2">42</strain>
    </source>
</reference>
<gene>
    <name evidence="1" type="ORF">EAH81_19705</name>
</gene>
<organism evidence="1 2">
    <name type="scientific">Flavobacterium pectinovorum</name>
    <dbReference type="NCBI Taxonomy" id="29533"/>
    <lineage>
        <taxon>Bacteria</taxon>
        <taxon>Pseudomonadati</taxon>
        <taxon>Bacteroidota</taxon>
        <taxon>Flavobacteriia</taxon>
        <taxon>Flavobacteriales</taxon>
        <taxon>Flavobacteriaceae</taxon>
        <taxon>Flavobacterium</taxon>
    </lineage>
</organism>
<name>A0A502EII1_9FLAO</name>
<comment type="caution">
    <text evidence="1">The sequence shown here is derived from an EMBL/GenBank/DDBJ whole genome shotgun (WGS) entry which is preliminary data.</text>
</comment>
<evidence type="ECO:0000313" key="2">
    <source>
        <dbReference type="Proteomes" id="UP000319700"/>
    </source>
</evidence>
<accession>A0A502EII1</accession>
<dbReference type="EMBL" id="RCZH01000014">
    <property type="protein sequence ID" value="TPG36300.1"/>
    <property type="molecule type" value="Genomic_DNA"/>
</dbReference>